<evidence type="ECO:0000313" key="5">
    <source>
        <dbReference type="Proteomes" id="UP000696485"/>
    </source>
</evidence>
<organism evidence="4 5">
    <name type="scientific">Podila minutissima</name>
    <dbReference type="NCBI Taxonomy" id="64525"/>
    <lineage>
        <taxon>Eukaryota</taxon>
        <taxon>Fungi</taxon>
        <taxon>Fungi incertae sedis</taxon>
        <taxon>Mucoromycota</taxon>
        <taxon>Mortierellomycotina</taxon>
        <taxon>Mortierellomycetes</taxon>
        <taxon>Mortierellales</taxon>
        <taxon>Mortierellaceae</taxon>
        <taxon>Podila</taxon>
    </lineage>
</organism>
<evidence type="ECO:0000256" key="3">
    <source>
        <dbReference type="ARBA" id="ARBA00023216"/>
    </source>
</evidence>
<comment type="caution">
    <text evidence="4">The sequence shown here is derived from an EMBL/GenBank/DDBJ whole genome shotgun (WGS) entry which is preliminary data.</text>
</comment>
<dbReference type="EMBL" id="JAAAUY010000463">
    <property type="protein sequence ID" value="KAF9329584.1"/>
    <property type="molecule type" value="Genomic_DNA"/>
</dbReference>
<sequence length="323" mass="36249">MAPIAPEVAFDCQNIHSALAPAVPDLESLVNTVGRREYQQLLVISRQYRTLYGVDLATELENRIIGSVGSLLAGACMHKVLAEVMYIHRAGKSNRKYEALRKKDTALEVLCEILVGRTPEEIHELKEAFTTVYKVELQEHTLSFCKDDEITSAFFVNILKDKEDKPLDDMEASIAEFHKLIEAGDIPGMLAIASIMTTVQFGTLIRGYNAQFKQAHVMTMLDKVIAPKHKEHKGTHLELLRFAVMQSADPGRHVALLMEESMAGLGTNEDQLSRLVVRNRGKFMEKVKSAYHIDYSRTLADRVRGDTSGLYSHLICHLINQTI</sequence>
<evidence type="ECO:0008006" key="6">
    <source>
        <dbReference type="Google" id="ProtNLM"/>
    </source>
</evidence>
<dbReference type="InterPro" id="IPR037104">
    <property type="entry name" value="Annexin_sf"/>
</dbReference>
<dbReference type="Pfam" id="PF00191">
    <property type="entry name" value="Annexin"/>
    <property type="match status" value="1"/>
</dbReference>
<dbReference type="AlphaFoldDB" id="A0A9P5SJV3"/>
<gene>
    <name evidence="4" type="ORF">BG006_007363</name>
</gene>
<dbReference type="Gene3D" id="1.10.220.10">
    <property type="entry name" value="Annexin"/>
    <property type="match status" value="3"/>
</dbReference>
<dbReference type="InterPro" id="IPR018502">
    <property type="entry name" value="Annexin_repeat"/>
</dbReference>
<protein>
    <recommendedName>
        <fullName evidence="6">Annexin</fullName>
    </recommendedName>
</protein>
<reference evidence="4" key="1">
    <citation type="journal article" date="2020" name="Fungal Divers.">
        <title>Resolving the Mortierellaceae phylogeny through synthesis of multi-gene phylogenetics and phylogenomics.</title>
        <authorList>
            <person name="Vandepol N."/>
            <person name="Liber J."/>
            <person name="Desiro A."/>
            <person name="Na H."/>
            <person name="Kennedy M."/>
            <person name="Barry K."/>
            <person name="Grigoriev I.V."/>
            <person name="Miller A.N."/>
            <person name="O'Donnell K."/>
            <person name="Stajich J.E."/>
            <person name="Bonito G."/>
        </authorList>
    </citation>
    <scope>NUCLEOTIDE SEQUENCE</scope>
    <source>
        <strain evidence="4">NVP1</strain>
    </source>
</reference>
<proteinExistence type="inferred from homology"/>
<dbReference type="GO" id="GO:0005886">
    <property type="term" value="C:plasma membrane"/>
    <property type="evidence" value="ECO:0007669"/>
    <property type="project" value="TreeGrafter"/>
</dbReference>
<dbReference type="Proteomes" id="UP000696485">
    <property type="component" value="Unassembled WGS sequence"/>
</dbReference>
<evidence type="ECO:0000313" key="4">
    <source>
        <dbReference type="EMBL" id="KAF9329584.1"/>
    </source>
</evidence>
<keyword evidence="2" id="KW-0677">Repeat</keyword>
<evidence type="ECO:0000256" key="1">
    <source>
        <dbReference type="ARBA" id="ARBA00007831"/>
    </source>
</evidence>
<keyword evidence="5" id="KW-1185">Reference proteome</keyword>
<dbReference type="GO" id="GO:0005737">
    <property type="term" value="C:cytoplasm"/>
    <property type="evidence" value="ECO:0007669"/>
    <property type="project" value="TreeGrafter"/>
</dbReference>
<dbReference type="PANTHER" id="PTHR10502">
    <property type="entry name" value="ANNEXIN"/>
    <property type="match status" value="1"/>
</dbReference>
<dbReference type="PANTHER" id="PTHR10502:SF102">
    <property type="entry name" value="ANNEXIN B11"/>
    <property type="match status" value="1"/>
</dbReference>
<keyword evidence="3" id="KW-0041">Annexin</keyword>
<dbReference type="GO" id="GO:0005544">
    <property type="term" value="F:calcium-dependent phospholipid binding"/>
    <property type="evidence" value="ECO:0007669"/>
    <property type="project" value="InterPro"/>
</dbReference>
<dbReference type="GO" id="GO:0001786">
    <property type="term" value="F:phosphatidylserine binding"/>
    <property type="evidence" value="ECO:0007669"/>
    <property type="project" value="TreeGrafter"/>
</dbReference>
<dbReference type="GO" id="GO:0005509">
    <property type="term" value="F:calcium ion binding"/>
    <property type="evidence" value="ECO:0007669"/>
    <property type="project" value="InterPro"/>
</dbReference>
<evidence type="ECO:0000256" key="2">
    <source>
        <dbReference type="ARBA" id="ARBA00022737"/>
    </source>
</evidence>
<comment type="similarity">
    <text evidence="1">Belongs to the annexin family.</text>
</comment>
<dbReference type="SUPFAM" id="SSF47874">
    <property type="entry name" value="Annexin"/>
    <property type="match status" value="1"/>
</dbReference>
<accession>A0A9P5SJV3</accession>
<name>A0A9P5SJV3_9FUNG</name>